<protein>
    <submittedName>
        <fullName evidence="9">Putative zinc finger protein</fullName>
    </submittedName>
</protein>
<feature type="domain" description="Putative zinc-finger" evidence="8">
    <location>
        <begin position="18"/>
        <end position="43"/>
    </location>
</feature>
<dbReference type="Proteomes" id="UP000238362">
    <property type="component" value="Unassembled WGS sequence"/>
</dbReference>
<evidence type="ECO:0000313" key="10">
    <source>
        <dbReference type="Proteomes" id="UP000238362"/>
    </source>
</evidence>
<keyword evidence="6" id="KW-0804">Transcription</keyword>
<keyword evidence="5 7" id="KW-0472">Membrane</keyword>
<evidence type="ECO:0000256" key="5">
    <source>
        <dbReference type="ARBA" id="ARBA00023136"/>
    </source>
</evidence>
<evidence type="ECO:0000259" key="8">
    <source>
        <dbReference type="Pfam" id="PF13490"/>
    </source>
</evidence>
<dbReference type="GO" id="GO:0016020">
    <property type="term" value="C:membrane"/>
    <property type="evidence" value="ECO:0007669"/>
    <property type="project" value="UniProtKB-SubCell"/>
</dbReference>
<dbReference type="Gene3D" id="1.10.10.1320">
    <property type="entry name" value="Anti-sigma factor, zinc-finger domain"/>
    <property type="match status" value="1"/>
</dbReference>
<name>A0A2T0LRK5_9PSEU</name>
<keyword evidence="2 7" id="KW-0812">Transmembrane</keyword>
<feature type="transmembrane region" description="Helical" evidence="7">
    <location>
        <begin position="88"/>
        <end position="110"/>
    </location>
</feature>
<keyword evidence="4" id="KW-0805">Transcription regulation</keyword>
<evidence type="ECO:0000256" key="2">
    <source>
        <dbReference type="ARBA" id="ARBA00022692"/>
    </source>
</evidence>
<comment type="caution">
    <text evidence="9">The sequence shown here is derived from an EMBL/GenBank/DDBJ whole genome shotgun (WGS) entry which is preliminary data.</text>
</comment>
<dbReference type="InterPro" id="IPR027383">
    <property type="entry name" value="Znf_put"/>
</dbReference>
<dbReference type="GO" id="GO:0016989">
    <property type="term" value="F:sigma factor antagonist activity"/>
    <property type="evidence" value="ECO:0007669"/>
    <property type="project" value="TreeGrafter"/>
</dbReference>
<evidence type="ECO:0000256" key="3">
    <source>
        <dbReference type="ARBA" id="ARBA00022989"/>
    </source>
</evidence>
<dbReference type="EMBL" id="PVNH01000008">
    <property type="protein sequence ID" value="PRX46093.1"/>
    <property type="molecule type" value="Genomic_DNA"/>
</dbReference>
<comment type="subcellular location">
    <subcellularLocation>
        <location evidence="1">Membrane</location>
        <topology evidence="1">Single-pass membrane protein</topology>
    </subcellularLocation>
</comment>
<sequence length="217" mass="22751">MSRLAGADPDPFVTFDAAYVLGALSPEDQAAFEQHLRDCDACARSVRELAGMPGLLAQADPVPEERPSPELLPALLGRVRRERRRRRIAGGAAVAAAAAACLALVLALVLPARGEPGEATAMTPLGAYPVQASASVSEASWGTQVWMSCSYDGGRGGDYVLVAVRRDGRTDELASWHALPDGTAEMTVGSPLRPGDIQSLEIRVPDGPTVLRLPVSG</sequence>
<dbReference type="InterPro" id="IPR051474">
    <property type="entry name" value="Anti-sigma-K/W_factor"/>
</dbReference>
<dbReference type="OrthoDB" id="5185837at2"/>
<evidence type="ECO:0000256" key="6">
    <source>
        <dbReference type="ARBA" id="ARBA00023163"/>
    </source>
</evidence>
<evidence type="ECO:0000256" key="1">
    <source>
        <dbReference type="ARBA" id="ARBA00004167"/>
    </source>
</evidence>
<reference evidence="9 10" key="1">
    <citation type="submission" date="2018-03" db="EMBL/GenBank/DDBJ databases">
        <title>Genomic Encyclopedia of Type Strains, Phase III (KMG-III): the genomes of soil and plant-associated and newly described type strains.</title>
        <authorList>
            <person name="Whitman W."/>
        </authorList>
    </citation>
    <scope>NUCLEOTIDE SEQUENCE [LARGE SCALE GENOMIC DNA]</scope>
    <source>
        <strain evidence="9 10">CGMCC 4.7125</strain>
    </source>
</reference>
<dbReference type="GO" id="GO:0006417">
    <property type="term" value="P:regulation of translation"/>
    <property type="evidence" value="ECO:0007669"/>
    <property type="project" value="TreeGrafter"/>
</dbReference>
<evidence type="ECO:0000256" key="4">
    <source>
        <dbReference type="ARBA" id="ARBA00023015"/>
    </source>
</evidence>
<dbReference type="PANTHER" id="PTHR37461">
    <property type="entry name" value="ANTI-SIGMA-K FACTOR RSKA"/>
    <property type="match status" value="1"/>
</dbReference>
<dbReference type="RefSeq" id="WP_106180405.1">
    <property type="nucleotide sequence ID" value="NZ_PVNH01000008.1"/>
</dbReference>
<organism evidence="9 10">
    <name type="scientific">Prauserella shujinwangii</name>
    <dbReference type="NCBI Taxonomy" id="1453103"/>
    <lineage>
        <taxon>Bacteria</taxon>
        <taxon>Bacillati</taxon>
        <taxon>Actinomycetota</taxon>
        <taxon>Actinomycetes</taxon>
        <taxon>Pseudonocardiales</taxon>
        <taxon>Pseudonocardiaceae</taxon>
        <taxon>Prauserella</taxon>
    </lineage>
</organism>
<dbReference type="Pfam" id="PF13490">
    <property type="entry name" value="zf-HC2"/>
    <property type="match status" value="1"/>
</dbReference>
<keyword evidence="10" id="KW-1185">Reference proteome</keyword>
<dbReference type="AlphaFoldDB" id="A0A2T0LRK5"/>
<accession>A0A2T0LRK5</accession>
<evidence type="ECO:0000256" key="7">
    <source>
        <dbReference type="SAM" id="Phobius"/>
    </source>
</evidence>
<evidence type="ECO:0000313" key="9">
    <source>
        <dbReference type="EMBL" id="PRX46093.1"/>
    </source>
</evidence>
<proteinExistence type="predicted"/>
<dbReference type="PANTHER" id="PTHR37461:SF1">
    <property type="entry name" value="ANTI-SIGMA-K FACTOR RSKA"/>
    <property type="match status" value="1"/>
</dbReference>
<gene>
    <name evidence="9" type="ORF">B0I33_108240</name>
</gene>
<keyword evidence="3 7" id="KW-1133">Transmembrane helix</keyword>
<dbReference type="InterPro" id="IPR041916">
    <property type="entry name" value="Anti_sigma_zinc_sf"/>
</dbReference>